<feature type="domain" description="Protein kinase" evidence="8">
    <location>
        <begin position="418"/>
        <end position="686"/>
    </location>
</feature>
<accession>A0ABD2ZE87</accession>
<dbReference type="InterPro" id="IPR008271">
    <property type="entry name" value="Ser/Thr_kinase_AS"/>
</dbReference>
<protein>
    <recommendedName>
        <fullName evidence="8">Protein kinase domain-containing protein</fullName>
    </recommendedName>
</protein>
<feature type="compositionally biased region" description="Acidic residues" evidence="7">
    <location>
        <begin position="372"/>
        <end position="386"/>
    </location>
</feature>
<feature type="compositionally biased region" description="Polar residues" evidence="7">
    <location>
        <begin position="323"/>
        <end position="340"/>
    </location>
</feature>
<feature type="compositionally biased region" description="Low complexity" evidence="7">
    <location>
        <begin position="235"/>
        <end position="250"/>
    </location>
</feature>
<dbReference type="EMBL" id="JBJUIK010000009">
    <property type="protein sequence ID" value="KAL3517776.1"/>
    <property type="molecule type" value="Genomic_DNA"/>
</dbReference>
<dbReference type="SMART" id="SM00666">
    <property type="entry name" value="PB1"/>
    <property type="match status" value="1"/>
</dbReference>
<dbReference type="PROSITE" id="PS00107">
    <property type="entry name" value="PROTEIN_KINASE_ATP"/>
    <property type="match status" value="1"/>
</dbReference>
<evidence type="ECO:0000256" key="5">
    <source>
        <dbReference type="ARBA" id="ARBA00022840"/>
    </source>
</evidence>
<keyword evidence="2" id="KW-0808">Transferase</keyword>
<feature type="binding site" evidence="6">
    <location>
        <position position="449"/>
    </location>
    <ligand>
        <name>ATP</name>
        <dbReference type="ChEBI" id="CHEBI:30616"/>
    </ligand>
</feature>
<dbReference type="InterPro" id="IPR001245">
    <property type="entry name" value="Ser-Thr/Tyr_kinase_cat_dom"/>
</dbReference>
<feature type="region of interest" description="Disordered" evidence="7">
    <location>
        <begin position="203"/>
        <end position="228"/>
    </location>
</feature>
<dbReference type="InterPro" id="IPR000719">
    <property type="entry name" value="Prot_kinase_dom"/>
</dbReference>
<dbReference type="PROSITE" id="PS00108">
    <property type="entry name" value="PROTEIN_KINASE_ST"/>
    <property type="match status" value="1"/>
</dbReference>
<dbReference type="InterPro" id="IPR000270">
    <property type="entry name" value="PB1_dom"/>
</dbReference>
<dbReference type="SUPFAM" id="SSF54277">
    <property type="entry name" value="CAD &amp; PB1 domains"/>
    <property type="match status" value="1"/>
</dbReference>
<name>A0ABD2ZE87_9GENT</name>
<dbReference type="CDD" id="cd06410">
    <property type="entry name" value="PB1_UP2"/>
    <property type="match status" value="1"/>
</dbReference>
<keyword evidence="10" id="KW-1185">Reference proteome</keyword>
<dbReference type="PRINTS" id="PR00109">
    <property type="entry name" value="TYRKINASE"/>
</dbReference>
<dbReference type="SUPFAM" id="SSF56112">
    <property type="entry name" value="Protein kinase-like (PK-like)"/>
    <property type="match status" value="1"/>
</dbReference>
<dbReference type="InterPro" id="IPR011009">
    <property type="entry name" value="Kinase-like_dom_sf"/>
</dbReference>
<proteinExistence type="predicted"/>
<sequence>MHNYEESNKNVVGNHGDQKCEISAEELKVVRLSKSDSESSHSFKSPGLFFPVSESSDRPGKIKFLCSFGGKILPRPSDGKLRYVGGDTRIISTGKNVSWEELMKKISAICKHPHIVKYQLPGEDLDSLVSVSSDEDLQNMLEEYHEFEKPEGFLRIRIFLLPSSEYADSSCTFDANIIQENDPEYQFVVAVNGMTGHLTPNVEQDSQKKESFSGSLAHQGDLKNDSQQLGEDKLSLGSTTEGIGSSSIGLPHPSYPSRGHSLILYDSPLMRDLTEDHGSRRAKHFLDESSSHTDQKAQNLGSLGCSREKEKQQACTMHKITEPDQSASVSTVEGASSNVSPKAESSVRTGNNQVIGNVESESPSTSATESETVAEDYVSGDDDGDDSGGSYNDFIADTMIAEMEADIYGLQIIRNADLEEIRELGSGTYGTVYHGKWRGTDVAIKRIKKTCISGGSSEEERLVKDFWREALILSNLHHPNIVAFYGVVPDGEGGTLATVTEYLSSGSLKNSLIKKDRSLDCPRRLMIALDAAIGMEYLHSKNIVHFDMKCENLLVNLWDPQRPICKVGDFGLSRIKHNTLLSGGVRGTLPWMAPELLNGNTDQVSEKVDVFSFGIAMWEILTGEEPYADMHCGAIIGGIVKDNLRPPVPEECDPYWRKLMEECWLSDPEARPSFSEITCRLREMCVNLLARWQRGRAIQPDRKSKAVQCK</sequence>
<feature type="compositionally biased region" description="Basic and acidic residues" evidence="7">
    <location>
        <begin position="285"/>
        <end position="295"/>
    </location>
</feature>
<dbReference type="GO" id="GO:0004674">
    <property type="term" value="F:protein serine/threonine kinase activity"/>
    <property type="evidence" value="ECO:0007669"/>
    <property type="project" value="UniProtKB-KW"/>
</dbReference>
<feature type="compositionally biased region" description="Polar residues" evidence="7">
    <location>
        <begin position="346"/>
        <end position="355"/>
    </location>
</feature>
<feature type="region of interest" description="Disordered" evidence="7">
    <location>
        <begin position="320"/>
        <end position="390"/>
    </location>
</feature>
<dbReference type="PANTHER" id="PTHR23257:SF842">
    <property type="entry name" value="KINASE SUPERFAMILY WITH OCTICOSAPEPTIDE_PHOX_BEM1P DOMAIN-CONTAINING PROTEIN"/>
    <property type="match status" value="1"/>
</dbReference>
<keyword evidence="4" id="KW-0418">Kinase</keyword>
<organism evidence="9 10">
    <name type="scientific">Cinchona calisaya</name>
    <dbReference type="NCBI Taxonomy" id="153742"/>
    <lineage>
        <taxon>Eukaryota</taxon>
        <taxon>Viridiplantae</taxon>
        <taxon>Streptophyta</taxon>
        <taxon>Embryophyta</taxon>
        <taxon>Tracheophyta</taxon>
        <taxon>Spermatophyta</taxon>
        <taxon>Magnoliopsida</taxon>
        <taxon>eudicotyledons</taxon>
        <taxon>Gunneridae</taxon>
        <taxon>Pentapetalae</taxon>
        <taxon>asterids</taxon>
        <taxon>lamiids</taxon>
        <taxon>Gentianales</taxon>
        <taxon>Rubiaceae</taxon>
        <taxon>Cinchonoideae</taxon>
        <taxon>Cinchoneae</taxon>
        <taxon>Cinchona</taxon>
    </lineage>
</organism>
<feature type="region of interest" description="Disordered" evidence="7">
    <location>
        <begin position="285"/>
        <end position="305"/>
    </location>
</feature>
<dbReference type="Gene3D" id="3.30.200.20">
    <property type="entry name" value="Phosphorylase Kinase, domain 1"/>
    <property type="match status" value="1"/>
</dbReference>
<dbReference type="Gene3D" id="3.10.20.90">
    <property type="entry name" value="Phosphatidylinositol 3-kinase Catalytic Subunit, Chain A, domain 1"/>
    <property type="match status" value="1"/>
</dbReference>
<feature type="region of interest" description="Disordered" evidence="7">
    <location>
        <begin position="235"/>
        <end position="254"/>
    </location>
</feature>
<dbReference type="InterPro" id="IPR017441">
    <property type="entry name" value="Protein_kinase_ATP_BS"/>
</dbReference>
<dbReference type="Pfam" id="PF00564">
    <property type="entry name" value="PB1"/>
    <property type="match status" value="1"/>
</dbReference>
<dbReference type="InterPro" id="IPR050167">
    <property type="entry name" value="Ser_Thr_protein_kinase"/>
</dbReference>
<evidence type="ECO:0000256" key="4">
    <source>
        <dbReference type="ARBA" id="ARBA00022777"/>
    </source>
</evidence>
<dbReference type="Proteomes" id="UP001630127">
    <property type="component" value="Unassembled WGS sequence"/>
</dbReference>
<keyword evidence="5 6" id="KW-0067">ATP-binding</keyword>
<dbReference type="Gene3D" id="1.10.510.10">
    <property type="entry name" value="Transferase(Phosphotransferase) domain 1"/>
    <property type="match status" value="1"/>
</dbReference>
<dbReference type="AlphaFoldDB" id="A0ABD2ZE87"/>
<evidence type="ECO:0000256" key="6">
    <source>
        <dbReference type="PROSITE-ProRule" id="PRU10141"/>
    </source>
</evidence>
<dbReference type="PANTHER" id="PTHR23257">
    <property type="entry name" value="SERINE-THREONINE PROTEIN KINASE"/>
    <property type="match status" value="1"/>
</dbReference>
<evidence type="ECO:0000259" key="8">
    <source>
        <dbReference type="PROSITE" id="PS50011"/>
    </source>
</evidence>
<reference evidence="9 10" key="1">
    <citation type="submission" date="2024-11" db="EMBL/GenBank/DDBJ databases">
        <title>A near-complete genome assembly of Cinchona calisaya.</title>
        <authorList>
            <person name="Lian D.C."/>
            <person name="Zhao X.W."/>
            <person name="Wei L."/>
        </authorList>
    </citation>
    <scope>NUCLEOTIDE SEQUENCE [LARGE SCALE GENOMIC DNA]</scope>
    <source>
        <tissue evidence="9">Nenye</tissue>
    </source>
</reference>
<evidence type="ECO:0000313" key="10">
    <source>
        <dbReference type="Proteomes" id="UP001630127"/>
    </source>
</evidence>
<feature type="compositionally biased region" description="Low complexity" evidence="7">
    <location>
        <begin position="358"/>
        <end position="371"/>
    </location>
</feature>
<dbReference type="SMART" id="SM00220">
    <property type="entry name" value="S_TKc"/>
    <property type="match status" value="1"/>
</dbReference>
<dbReference type="GO" id="GO:0005524">
    <property type="term" value="F:ATP binding"/>
    <property type="evidence" value="ECO:0007669"/>
    <property type="project" value="UniProtKB-UniRule"/>
</dbReference>
<evidence type="ECO:0000313" key="9">
    <source>
        <dbReference type="EMBL" id="KAL3517776.1"/>
    </source>
</evidence>
<dbReference type="Pfam" id="PF07714">
    <property type="entry name" value="PK_Tyr_Ser-Thr"/>
    <property type="match status" value="1"/>
</dbReference>
<evidence type="ECO:0000256" key="3">
    <source>
        <dbReference type="ARBA" id="ARBA00022741"/>
    </source>
</evidence>
<evidence type="ECO:0000256" key="7">
    <source>
        <dbReference type="SAM" id="MobiDB-lite"/>
    </source>
</evidence>
<evidence type="ECO:0000256" key="2">
    <source>
        <dbReference type="ARBA" id="ARBA00022679"/>
    </source>
</evidence>
<dbReference type="PROSITE" id="PS50011">
    <property type="entry name" value="PROTEIN_KINASE_DOM"/>
    <property type="match status" value="1"/>
</dbReference>
<gene>
    <name evidence="9" type="ORF">ACH5RR_020365</name>
</gene>
<keyword evidence="1" id="KW-0723">Serine/threonine-protein kinase</keyword>
<dbReference type="FunFam" id="3.10.20.90:FF:000058">
    <property type="entry name" value="Octicosapeptide/phox/Bem1p domain kinase superfamily protein"/>
    <property type="match status" value="1"/>
</dbReference>
<evidence type="ECO:0000256" key="1">
    <source>
        <dbReference type="ARBA" id="ARBA00022527"/>
    </source>
</evidence>
<comment type="caution">
    <text evidence="9">The sequence shown here is derived from an EMBL/GenBank/DDBJ whole genome shotgun (WGS) entry which is preliminary data.</text>
</comment>
<keyword evidence="3 6" id="KW-0547">Nucleotide-binding</keyword>
<dbReference type="CDD" id="cd13999">
    <property type="entry name" value="STKc_MAP3K-like"/>
    <property type="match status" value="1"/>
</dbReference>